<dbReference type="Pfam" id="PF00307">
    <property type="entry name" value="CH"/>
    <property type="match status" value="1"/>
</dbReference>
<dbReference type="Proteomes" id="UP001652680">
    <property type="component" value="Unassembled WGS sequence"/>
</dbReference>
<evidence type="ECO:0000313" key="5">
    <source>
        <dbReference type="RefSeq" id="XP_016987989.1"/>
    </source>
</evidence>
<feature type="domain" description="Calponin-homology (CH)" evidence="2">
    <location>
        <begin position="18"/>
        <end position="120"/>
    </location>
</feature>
<dbReference type="Gene3D" id="1.10.418.10">
    <property type="entry name" value="Calponin-like domain"/>
    <property type="match status" value="1"/>
</dbReference>
<keyword evidence="4" id="KW-1185">Reference proteome</keyword>
<dbReference type="AlphaFoldDB" id="A0A6P4FFI0"/>
<name>A0A6P4FFI0_DRORH</name>
<dbReference type="GeneID" id="108050704"/>
<protein>
    <submittedName>
        <fullName evidence="5">Uncharacterized protein LOC108050704 isoform X1</fullName>
    </submittedName>
</protein>
<dbReference type="GO" id="GO:0008017">
    <property type="term" value="F:microtubule binding"/>
    <property type="evidence" value="ECO:0007669"/>
    <property type="project" value="InterPro"/>
</dbReference>
<reference evidence="4" key="1">
    <citation type="journal article" date="2021" name="Elife">
        <title>Highly contiguous assemblies of 101 drosophilid genomes.</title>
        <authorList>
            <person name="Kim B.Y."/>
            <person name="Wang J.R."/>
            <person name="Miller D.E."/>
            <person name="Barmina O."/>
            <person name="Delaney E."/>
            <person name="Thompson A."/>
            <person name="Comeault A.A."/>
            <person name="Peede D."/>
            <person name="D'Agostino E.R."/>
            <person name="Pelaez J."/>
            <person name="Aguilar J.M."/>
            <person name="Haji D."/>
            <person name="Matsunaga T."/>
            <person name="Armstrong E.E."/>
            <person name="Zych M."/>
            <person name="Ogawa Y."/>
            <person name="Stamenkovic-Radak M."/>
            <person name="Jelic M."/>
            <person name="Veselinovic M.S."/>
            <person name="Tanaskovic M."/>
            <person name="Eric P."/>
            <person name="Gao J.J."/>
            <person name="Katoh T.K."/>
            <person name="Toda M.J."/>
            <person name="Watabe H."/>
            <person name="Watada M."/>
            <person name="Davis J.S."/>
            <person name="Moyle L.C."/>
            <person name="Manoli G."/>
            <person name="Bertolini E."/>
            <person name="Kostal V."/>
            <person name="Hawley R.S."/>
            <person name="Takahashi A."/>
            <person name="Jones C.D."/>
            <person name="Price D.K."/>
            <person name="Whiteman N."/>
            <person name="Kopp A."/>
            <person name="Matute D.R."/>
            <person name="Petrov D.A."/>
        </authorList>
    </citation>
    <scope>NUCLEOTIDE SEQUENCE [LARGE SCALE GENOMIC DNA]</scope>
</reference>
<evidence type="ECO:0000259" key="2">
    <source>
        <dbReference type="PROSITE" id="PS50021"/>
    </source>
</evidence>
<accession>A0A6P4FFI0</accession>
<feature type="compositionally biased region" description="Basic and acidic residues" evidence="1">
    <location>
        <begin position="192"/>
        <end position="201"/>
    </location>
</feature>
<feature type="region of interest" description="Disordered" evidence="1">
    <location>
        <begin position="169"/>
        <end position="286"/>
    </location>
</feature>
<dbReference type="SUPFAM" id="SSF47576">
    <property type="entry name" value="Calponin-homology domain, CH-domain"/>
    <property type="match status" value="1"/>
</dbReference>
<reference evidence="3" key="3">
    <citation type="submission" date="2025-05" db="UniProtKB">
        <authorList>
            <consortium name="EnsemblMetazoa"/>
        </authorList>
    </citation>
    <scope>IDENTIFICATION</scope>
</reference>
<dbReference type="EnsemblMetazoa" id="XM_017132500.2">
    <property type="protein sequence ID" value="XP_016987989.1"/>
    <property type="gene ID" value="LOC108050704"/>
</dbReference>
<gene>
    <name evidence="5" type="primary">LOC108050704</name>
    <name evidence="3" type="synonym">108050704</name>
</gene>
<dbReference type="InterPro" id="IPR036872">
    <property type="entry name" value="CH_dom_sf"/>
</dbReference>
<proteinExistence type="predicted"/>
<dbReference type="InterPro" id="IPR027328">
    <property type="entry name" value="MAPRE"/>
</dbReference>
<feature type="compositionally biased region" description="Polar residues" evidence="1">
    <location>
        <begin position="223"/>
        <end position="234"/>
    </location>
</feature>
<dbReference type="RefSeq" id="XP_016987989.1">
    <property type="nucleotide sequence ID" value="XM_017132500.1"/>
</dbReference>
<sequence>MIRMENVYRTGSGKNSCSSSRREILAWVNKSLDVNVERLEDLCSGAEYCRLLHKLRPSAINLKKVLMSTKAQRGFIHNMKLLQKSLLSQGVKKQIPIYRLVDGGYRENLEFAQWFKSFYDHNYLLLKDENVQEKKDGVIVLVKPRNISQMRKSSDKKEPMKKANEILENISENTNAEQHFTESDDSTESSEDSARTRREQHSCSYANGASRKPNARSRMRGSYSKQTSGTSTELSDISSVGSNDSSVGSNDSSDFTSNSEENGRRSRNSNGYSRMLEESQSDSSGHSIELESYCGCRTCEKGRKIAKQRTIPLTRFRLREFFGSGNSSPILKCSRQRVPNVFQIGAWILEVPVQQFSDRPRRKAKIFKSLFVKEAIKWKCNALKGAQMNVSSPNAETNSTPLINNSSKDLFPQQLSLNETIEKLMGVLFNGIELNLSASTSKGVTTKKKTEVLSTLKKYLSFKVMKSLTNNKQWESETSPKWDKTELADSVGSKCNLIGKVEDNSATEELPLNQEAVPLLEEIILTPDMNKIDFGLGVVDIPSTTDNGSSKSASECPISPLLTGRCVSAEEAKNNLVDWKDHHLETPSLKIPESNLQSSQTANDKYSLQTIPKSFMKVEVLPLPEDSSAKAKNLKPKEVSLVKTEIPFVSVVDTKEPSKQDQSYFLKAPGLTKECPALLITENSEIQSSEHSNENRTKRRCQNSKWEIKTVPRSREENLPILLSISKDFAKKNMVETVKMFNDPFIEHCKKLHCKLNIVQSKIMDLRSRFQEYQQLHKTDLVGLAAIKGDVGKKEPLNSNLHSENFGKVWGEKFYKKTSKKNDRRPGYGGVQKRKRSLKSKIKPWKYWTRQGKVPSMSDSVKDDQWNKDNNKENLDQAIALNTSSKSMNKDFSSDDQWDNANTENLDQSIALVIKAIRNKIDTIQSIGGKVAFYRNKINRIKFLCTHVPGTNSNDIINILREEEEILPDLSVEYI</sequence>
<dbReference type="OrthoDB" id="2119228at2759"/>
<feature type="compositionally biased region" description="Low complexity" evidence="1">
    <location>
        <begin position="235"/>
        <end position="260"/>
    </location>
</feature>
<dbReference type="InterPro" id="IPR001715">
    <property type="entry name" value="CH_dom"/>
</dbReference>
<reference evidence="5" key="2">
    <citation type="submission" date="2025-04" db="UniProtKB">
        <authorList>
            <consortium name="RefSeq"/>
        </authorList>
    </citation>
    <scope>IDENTIFICATION</scope>
</reference>
<dbReference type="PROSITE" id="PS50021">
    <property type="entry name" value="CH"/>
    <property type="match status" value="1"/>
</dbReference>
<evidence type="ECO:0000256" key="1">
    <source>
        <dbReference type="SAM" id="MobiDB-lite"/>
    </source>
</evidence>
<organism evidence="5">
    <name type="scientific">Drosophila rhopaloa</name>
    <name type="common">Fruit fly</name>
    <dbReference type="NCBI Taxonomy" id="1041015"/>
    <lineage>
        <taxon>Eukaryota</taxon>
        <taxon>Metazoa</taxon>
        <taxon>Ecdysozoa</taxon>
        <taxon>Arthropoda</taxon>
        <taxon>Hexapoda</taxon>
        <taxon>Insecta</taxon>
        <taxon>Pterygota</taxon>
        <taxon>Neoptera</taxon>
        <taxon>Endopterygota</taxon>
        <taxon>Diptera</taxon>
        <taxon>Brachycera</taxon>
        <taxon>Muscomorpha</taxon>
        <taxon>Ephydroidea</taxon>
        <taxon>Drosophilidae</taxon>
        <taxon>Drosophila</taxon>
        <taxon>Sophophora</taxon>
    </lineage>
</organism>
<evidence type="ECO:0000313" key="4">
    <source>
        <dbReference type="Proteomes" id="UP001652680"/>
    </source>
</evidence>
<dbReference type="PANTHER" id="PTHR10623">
    <property type="entry name" value="MICROTUBULE-ASSOCIATED PROTEIN RP/EB FAMILY MEMBER"/>
    <property type="match status" value="1"/>
</dbReference>
<evidence type="ECO:0000313" key="3">
    <source>
        <dbReference type="EnsemblMetazoa" id="XP_016987989.1"/>
    </source>
</evidence>